<dbReference type="EMBL" id="AAGW02006960">
    <property type="status" value="NOT_ANNOTATED_CDS"/>
    <property type="molecule type" value="Genomic_DNA"/>
</dbReference>
<evidence type="ECO:0000256" key="1">
    <source>
        <dbReference type="SAM" id="MobiDB-lite"/>
    </source>
</evidence>
<organism evidence="2 3">
    <name type="scientific">Oryctolagus cuniculus</name>
    <name type="common">Rabbit</name>
    <dbReference type="NCBI Taxonomy" id="9986"/>
    <lineage>
        <taxon>Eukaryota</taxon>
        <taxon>Metazoa</taxon>
        <taxon>Chordata</taxon>
        <taxon>Craniata</taxon>
        <taxon>Vertebrata</taxon>
        <taxon>Euteleostomi</taxon>
        <taxon>Mammalia</taxon>
        <taxon>Eutheria</taxon>
        <taxon>Euarchontoglires</taxon>
        <taxon>Glires</taxon>
        <taxon>Lagomorpha</taxon>
        <taxon>Leporidae</taxon>
        <taxon>Oryctolagus</taxon>
    </lineage>
</organism>
<dbReference type="EMBL" id="AAGW02006959">
    <property type="status" value="NOT_ANNOTATED_CDS"/>
    <property type="molecule type" value="Genomic_DNA"/>
</dbReference>
<reference evidence="2" key="3">
    <citation type="submission" date="2025-09" db="UniProtKB">
        <authorList>
            <consortium name="Ensembl"/>
        </authorList>
    </citation>
    <scope>IDENTIFICATION</scope>
    <source>
        <strain evidence="2">Thorbecke</strain>
    </source>
</reference>
<dbReference type="Bgee" id="ENSOCUG00000015281">
    <property type="expression patterns" value="Expressed in testis and 9 other cell types or tissues"/>
</dbReference>
<dbReference type="GeneTree" id="ENSGT00390000014979"/>
<dbReference type="InParanoid" id="G1T935"/>
<reference evidence="2 3" key="1">
    <citation type="journal article" date="2011" name="Nature">
        <title>A high-resolution map of human evolutionary constraint using 29 mammals.</title>
        <authorList>
            <person name="Lindblad-Toh K."/>
            <person name="Garber M."/>
            <person name="Zuk O."/>
            <person name="Lin M.F."/>
            <person name="Parker B.J."/>
            <person name="Washietl S."/>
            <person name="Kheradpour P."/>
            <person name="Ernst J."/>
            <person name="Jordan G."/>
            <person name="Mauceli E."/>
            <person name="Ward L.D."/>
            <person name="Lowe C.B."/>
            <person name="Holloway A.K."/>
            <person name="Clamp M."/>
            <person name="Gnerre S."/>
            <person name="Alfoldi J."/>
            <person name="Beal K."/>
            <person name="Chang J."/>
            <person name="Clawson H."/>
            <person name="Cuff J."/>
            <person name="Di Palma F."/>
            <person name="Fitzgerald S."/>
            <person name="Flicek P."/>
            <person name="Guttman M."/>
            <person name="Hubisz M.J."/>
            <person name="Jaffe D.B."/>
            <person name="Jungreis I."/>
            <person name="Kent W.J."/>
            <person name="Kostka D."/>
            <person name="Lara M."/>
            <person name="Martins A.L."/>
            <person name="Massingham T."/>
            <person name="Moltke I."/>
            <person name="Raney B.J."/>
            <person name="Rasmussen M.D."/>
            <person name="Robinson J."/>
            <person name="Stark A."/>
            <person name="Vilella A.J."/>
            <person name="Wen J."/>
            <person name="Xie X."/>
            <person name="Zody M.C."/>
            <person name="Baldwin J."/>
            <person name="Bloom T."/>
            <person name="Chin C.W."/>
            <person name="Heiman D."/>
            <person name="Nicol R."/>
            <person name="Nusbaum C."/>
            <person name="Young S."/>
            <person name="Wilkinson J."/>
            <person name="Worley K.C."/>
            <person name="Kovar C.L."/>
            <person name="Muzny D.M."/>
            <person name="Gibbs R.A."/>
            <person name="Cree A."/>
            <person name="Dihn H.H."/>
            <person name="Fowler G."/>
            <person name="Jhangiani S."/>
            <person name="Joshi V."/>
            <person name="Lee S."/>
            <person name="Lewis L.R."/>
            <person name="Nazareth L.V."/>
            <person name="Okwuonu G."/>
            <person name="Santibanez J."/>
            <person name="Warren W.C."/>
            <person name="Mardis E.R."/>
            <person name="Weinstock G.M."/>
            <person name="Wilson R.K."/>
            <person name="Delehaunty K."/>
            <person name="Dooling D."/>
            <person name="Fronik C."/>
            <person name="Fulton L."/>
            <person name="Fulton B."/>
            <person name="Graves T."/>
            <person name="Minx P."/>
            <person name="Sodergren E."/>
            <person name="Birney E."/>
            <person name="Margulies E.H."/>
            <person name="Herrero J."/>
            <person name="Green E.D."/>
            <person name="Haussler D."/>
            <person name="Siepel A."/>
            <person name="Goldman N."/>
            <person name="Pollard K.S."/>
            <person name="Pedersen J.S."/>
            <person name="Lander E.S."/>
            <person name="Kellis M."/>
        </authorList>
    </citation>
    <scope>NUCLEOTIDE SEQUENCE [LARGE SCALE GENOMIC DNA]</scope>
    <source>
        <strain evidence="2 3">Thorbecke inbred</strain>
    </source>
</reference>
<accession>G1T935</accession>
<feature type="region of interest" description="Disordered" evidence="1">
    <location>
        <begin position="176"/>
        <end position="219"/>
    </location>
</feature>
<protein>
    <submittedName>
        <fullName evidence="2">Chromosome 2 open reading frame 81</fullName>
    </submittedName>
</protein>
<dbReference type="KEGG" id="ocu:100349644"/>
<dbReference type="HOGENOM" id="CLU_032316_0_0_1"/>
<keyword evidence="3" id="KW-1185">Reference proteome</keyword>
<evidence type="ECO:0000313" key="3">
    <source>
        <dbReference type="Proteomes" id="UP000001811"/>
    </source>
</evidence>
<evidence type="ECO:0000313" key="2">
    <source>
        <dbReference type="Ensembl" id="ENSOCUP00000013129.3"/>
    </source>
</evidence>
<name>G1T935_RABIT</name>
<dbReference type="InterPro" id="IPR028042">
    <property type="entry name" value="DUF4639"/>
</dbReference>
<dbReference type="OrthoDB" id="193650at2759"/>
<dbReference type="Ensembl" id="ENSOCUT00000015281.3">
    <property type="protein sequence ID" value="ENSOCUP00000013129.3"/>
    <property type="gene ID" value="ENSOCUG00000015281.3"/>
</dbReference>
<proteinExistence type="predicted"/>
<feature type="region of interest" description="Disordered" evidence="1">
    <location>
        <begin position="1"/>
        <end position="33"/>
    </location>
</feature>
<feature type="compositionally biased region" description="Polar residues" evidence="1">
    <location>
        <begin position="555"/>
        <end position="575"/>
    </location>
</feature>
<reference evidence="2" key="2">
    <citation type="submission" date="2025-08" db="UniProtKB">
        <authorList>
            <consortium name="Ensembl"/>
        </authorList>
    </citation>
    <scope>IDENTIFICATION</scope>
    <source>
        <strain evidence="2">Thorbecke</strain>
    </source>
</reference>
<gene>
    <name evidence="2" type="primary">C2orf81</name>
</gene>
<sequence>MAHEGSRQERQARDRGVTRSKAEKARPPTVPVPQVDIVPGRLNEAEWIALTAVEEGEDVVGDILADLLARVMDSAFKVYLTQQCVPFTISQAREAMLQIAEWRFLARDEGESAVAQDPTWGEDEEPLPCTTDAWAQGSVPVLHGRLSEGQEETFQSEDTESQDQSPLGRLWLDRHSQGQTGSWEPSPELRATSGRPLTPEPFPEAGPGDVLEEADSHLSSAESLHSFQLPWVEVGPREGPHPSLELSQVASPQAPALRPQSGSLLSLEDLYYCMPDKDAAGDRMELKREELPPVASAAALSVGSEDRPTQLGPSVPFRWQQPGRWHARLNPPRSRMDRRATRRRLDSARFPRHWVQPLATVLIPSSERYSMEAYCGHQQSKKTKAQAVPQFPGPGDCTSPAMFFSLHPGTPFRPLGRGRRLKFPTSNLGPLESSSGSKMPFFSPRLHFLAPQPKLPEEARSLSPKPRPSAKWPSGWEWEAELLDELWTGQTRAPSRGLGTIDKEGQDHDGWPQPAQVLEATTQVLWKPLLQPEAVKLAPGVTLWEHGTKVLLSSAVSQEENQEDSTSPPTEQQHPIQMGAPKPHVMPAQLTKNSTPKVWQVPSKPPPPAEP</sequence>
<feature type="compositionally biased region" description="Basic and acidic residues" evidence="1">
    <location>
        <begin position="1"/>
        <end position="26"/>
    </location>
</feature>
<dbReference type="Proteomes" id="UP000001811">
    <property type="component" value="Chromosome 2"/>
</dbReference>
<dbReference type="AlphaFoldDB" id="G1T935"/>
<feature type="region of interest" description="Disordered" evidence="1">
    <location>
        <begin position="555"/>
        <end position="611"/>
    </location>
</feature>
<dbReference type="Pfam" id="PF15479">
    <property type="entry name" value="DUF4639"/>
    <property type="match status" value="1"/>
</dbReference>
<dbReference type="FunCoup" id="G1T935">
    <property type="interactions" value="2"/>
</dbReference>
<dbReference type="STRING" id="9986.ENSOCUP00000013129"/>
<dbReference type="PANTHER" id="PTHR34438:SF1">
    <property type="entry name" value="CHROMOSOME 2 OPEN READING FRAME 81"/>
    <property type="match status" value="1"/>
</dbReference>
<dbReference type="eggNOG" id="KOG1208">
    <property type="taxonomic scope" value="Eukaryota"/>
</dbReference>
<dbReference type="PANTHER" id="PTHR34438">
    <property type="entry name" value="SI:DKEY-97L20.6"/>
    <property type="match status" value="1"/>
</dbReference>
<dbReference type="PaxDb" id="9986-ENSOCUP00000013129"/>